<dbReference type="NCBIfam" id="TIGR01730">
    <property type="entry name" value="RND_mfp"/>
    <property type="match status" value="1"/>
</dbReference>
<dbReference type="InterPro" id="IPR058792">
    <property type="entry name" value="Beta-barrel_RND_2"/>
</dbReference>
<dbReference type="AlphaFoldDB" id="A0A1M7ZTY1"/>
<dbReference type="PROSITE" id="PS51257">
    <property type="entry name" value="PROKAR_LIPOPROTEIN"/>
    <property type="match status" value="1"/>
</dbReference>
<keyword evidence="7" id="KW-1185">Reference proteome</keyword>
<comment type="similarity">
    <text evidence="1">Belongs to the membrane fusion protein (MFP) (TC 8.A.1) family.</text>
</comment>
<dbReference type="Pfam" id="PF25973">
    <property type="entry name" value="BSH_CzcB"/>
    <property type="match status" value="1"/>
</dbReference>
<dbReference type="PANTHER" id="PTHR30469">
    <property type="entry name" value="MULTIDRUG RESISTANCE PROTEIN MDTA"/>
    <property type="match status" value="1"/>
</dbReference>
<dbReference type="OrthoDB" id="9806939at2"/>
<dbReference type="Pfam" id="PF25967">
    <property type="entry name" value="RND-MFP_C"/>
    <property type="match status" value="1"/>
</dbReference>
<dbReference type="PANTHER" id="PTHR30469:SF15">
    <property type="entry name" value="HLYD FAMILY OF SECRETION PROTEINS"/>
    <property type="match status" value="1"/>
</dbReference>
<feature type="domain" description="CzcB-like barrel-sandwich hybrid" evidence="5">
    <location>
        <begin position="102"/>
        <end position="226"/>
    </location>
</feature>
<evidence type="ECO:0000259" key="4">
    <source>
        <dbReference type="Pfam" id="PF25967"/>
    </source>
</evidence>
<dbReference type="Gene3D" id="2.40.50.100">
    <property type="match status" value="1"/>
</dbReference>
<dbReference type="InterPro" id="IPR058647">
    <property type="entry name" value="BSH_CzcB-like"/>
</dbReference>
<organism evidence="6 7">
    <name type="scientific">Flavobacterium cucumis</name>
    <dbReference type="NCBI Taxonomy" id="416016"/>
    <lineage>
        <taxon>Bacteria</taxon>
        <taxon>Pseudomonadati</taxon>
        <taxon>Bacteroidota</taxon>
        <taxon>Flavobacteriia</taxon>
        <taxon>Flavobacteriales</taxon>
        <taxon>Flavobacteriaceae</taxon>
        <taxon>Flavobacterium</taxon>
    </lineage>
</organism>
<dbReference type="RefSeq" id="WP_073581225.1">
    <property type="nucleotide sequence ID" value="NZ_CBCSEA010000001.1"/>
</dbReference>
<feature type="domain" description="CzcB-like alpha-helical hairpin" evidence="2">
    <location>
        <begin position="137"/>
        <end position="193"/>
    </location>
</feature>
<feature type="domain" description="CusB-like beta-barrel" evidence="3">
    <location>
        <begin position="233"/>
        <end position="304"/>
    </location>
</feature>
<dbReference type="InterPro" id="IPR006143">
    <property type="entry name" value="RND_pump_MFP"/>
</dbReference>
<evidence type="ECO:0000259" key="2">
    <source>
        <dbReference type="Pfam" id="PF25893"/>
    </source>
</evidence>
<protein>
    <submittedName>
        <fullName evidence="6">RND family efflux transporter, MFP subunit</fullName>
    </submittedName>
</protein>
<dbReference type="GO" id="GO:0015562">
    <property type="term" value="F:efflux transmembrane transporter activity"/>
    <property type="evidence" value="ECO:0007669"/>
    <property type="project" value="TreeGrafter"/>
</dbReference>
<dbReference type="Proteomes" id="UP000184611">
    <property type="component" value="Unassembled WGS sequence"/>
</dbReference>
<name>A0A1M7ZTY1_9FLAO</name>
<dbReference type="Gene3D" id="2.40.420.20">
    <property type="match status" value="1"/>
</dbReference>
<evidence type="ECO:0000313" key="6">
    <source>
        <dbReference type="EMBL" id="SHO72263.1"/>
    </source>
</evidence>
<proteinExistence type="inferred from homology"/>
<evidence type="ECO:0000259" key="5">
    <source>
        <dbReference type="Pfam" id="PF25973"/>
    </source>
</evidence>
<dbReference type="Pfam" id="PF25954">
    <property type="entry name" value="Beta-barrel_RND_2"/>
    <property type="match status" value="1"/>
</dbReference>
<dbReference type="Gene3D" id="1.10.287.470">
    <property type="entry name" value="Helix hairpin bin"/>
    <property type="match status" value="1"/>
</dbReference>
<feature type="domain" description="Multidrug resistance protein MdtA-like C-terminal permuted SH3" evidence="4">
    <location>
        <begin position="310"/>
        <end position="373"/>
    </location>
</feature>
<evidence type="ECO:0000259" key="3">
    <source>
        <dbReference type="Pfam" id="PF25954"/>
    </source>
</evidence>
<accession>A0A1M7ZTY1</accession>
<evidence type="ECO:0000313" key="7">
    <source>
        <dbReference type="Proteomes" id="UP000184611"/>
    </source>
</evidence>
<dbReference type="Pfam" id="PF25893">
    <property type="entry name" value="HH_CzcB"/>
    <property type="match status" value="1"/>
</dbReference>
<dbReference type="EMBL" id="FRYK01000001">
    <property type="protein sequence ID" value="SHO72263.1"/>
    <property type="molecule type" value="Genomic_DNA"/>
</dbReference>
<dbReference type="Gene3D" id="2.40.30.170">
    <property type="match status" value="1"/>
</dbReference>
<reference evidence="7" key="1">
    <citation type="submission" date="2016-12" db="EMBL/GenBank/DDBJ databases">
        <authorList>
            <person name="Varghese N."/>
            <person name="Submissions S."/>
        </authorList>
    </citation>
    <scope>NUCLEOTIDE SEQUENCE [LARGE SCALE GENOMIC DNA]</scope>
    <source>
        <strain evidence="7">DSM 18830</strain>
    </source>
</reference>
<dbReference type="SUPFAM" id="SSF111369">
    <property type="entry name" value="HlyD-like secretion proteins"/>
    <property type="match status" value="1"/>
</dbReference>
<dbReference type="InterPro" id="IPR058627">
    <property type="entry name" value="MdtA-like_C"/>
</dbReference>
<dbReference type="InterPro" id="IPR058648">
    <property type="entry name" value="HH_CzcB-like"/>
</dbReference>
<dbReference type="GO" id="GO:1990281">
    <property type="term" value="C:efflux pump complex"/>
    <property type="evidence" value="ECO:0007669"/>
    <property type="project" value="TreeGrafter"/>
</dbReference>
<dbReference type="STRING" id="416016.SAMN05443547_0591"/>
<sequence length="387" mass="42218">MKKLVYIGLISLVIASCSGDAKTASVDKAIETKDVTKIKATRAEIQKQYDAIGTELAKLDAALAELDTVKKVALVSTAVVKDTIFTHYIDIQGNVDTRQNLIIYPEFSGVLSQVYVKAGQKVSKGQTLAKIDDGGLSNQLAQMETQAALAKTTFERQKNLWDKKIGSEIQFLQAKTNYEVQMKAVAQMKAQLAKTIVRAPFSGIIDEVITDKGQVVGPGQQLMRIVNLTDMYVSANIPESFIGKIKVGAIVDVQIKSIGKTYQGKVRQVGNYINPNNRNFSIEVAVPNKDNLLRPNQVAVLKIEDYKKPNAILVPESIVTENAIGEKIIYTVDITSKEPKALKKTITIGLTSGANVEVKSGLNKGETIIIEGARSVQNGDQIEIIKR</sequence>
<gene>
    <name evidence="6" type="ORF">SAMN05443547_0591</name>
</gene>
<evidence type="ECO:0000256" key="1">
    <source>
        <dbReference type="ARBA" id="ARBA00009477"/>
    </source>
</evidence>